<gene>
    <name evidence="1" type="ORF">ISALK_13605</name>
</gene>
<dbReference type="AlphaFoldDB" id="A0AA43XN85"/>
<accession>A0AA43XN85</accession>
<protein>
    <submittedName>
        <fullName evidence="1">Uncharacterized protein</fullName>
    </submittedName>
</protein>
<name>A0AA43XN85_9CLOT</name>
<dbReference type="RefSeq" id="WP_160723275.1">
    <property type="nucleotide sequence ID" value="NZ_SUMG01000028.1"/>
</dbReference>
<dbReference type="Proteomes" id="UP000449710">
    <property type="component" value="Unassembled WGS sequence"/>
</dbReference>
<proteinExistence type="predicted"/>
<evidence type="ECO:0000313" key="2">
    <source>
        <dbReference type="Proteomes" id="UP000449710"/>
    </source>
</evidence>
<comment type="caution">
    <text evidence="1">The sequence shown here is derived from an EMBL/GenBank/DDBJ whole genome shotgun (WGS) entry which is preliminary data.</text>
</comment>
<reference evidence="1 2" key="1">
    <citation type="submission" date="2019-04" db="EMBL/GenBank/DDBJ databases">
        <title>Isachenkonia alkalipeptolytica gen. nov. sp. nov. a new anaerobic, alkiliphilic organothrophic bacterium capable to reduce synthesized ferrihydrite isolated from a soda lake.</title>
        <authorList>
            <person name="Toshchakov S.V."/>
            <person name="Zavarzina D.G."/>
            <person name="Zhilina T.N."/>
            <person name="Kostrikina N.A."/>
            <person name="Kublanov I.V."/>
        </authorList>
    </citation>
    <scope>NUCLEOTIDE SEQUENCE [LARGE SCALE GENOMIC DNA]</scope>
    <source>
        <strain evidence="1 2">Z-1701</strain>
    </source>
</reference>
<sequence>MDVKNIIKKSINYMGYDINKIAKKRNLKDFKCLTDYSNVIYSTKENFFLVDVDISCNQIGFMFGKEEWHPFTKAVQEIIKRENVIYKDSILKKFYDSYQPASLYELFFSKMANGLDSYEVDYLKSISKLSLTLPWFYEKKEIVSGEKGLCSSHGWQGCGPVSDEKGLLELNRLKVVYNSISKKGYKSKHSDEINGYFLKNEDVYRFIVLGGNHRVPVLSAMGYEYIPVKFRSNYPRVIDIKNVKEWPHVKSGEMSENIAREIFMTFFNSEKKKLVQQLGIVEAICYEGK</sequence>
<dbReference type="EMBL" id="SUMG01000028">
    <property type="protein sequence ID" value="NBG89526.1"/>
    <property type="molecule type" value="Genomic_DNA"/>
</dbReference>
<organism evidence="1 2">
    <name type="scientific">Isachenkonia alkalipeptolytica</name>
    <dbReference type="NCBI Taxonomy" id="2565777"/>
    <lineage>
        <taxon>Bacteria</taxon>
        <taxon>Bacillati</taxon>
        <taxon>Bacillota</taxon>
        <taxon>Clostridia</taxon>
        <taxon>Eubacteriales</taxon>
        <taxon>Clostridiaceae</taxon>
        <taxon>Isachenkonia</taxon>
    </lineage>
</organism>
<evidence type="ECO:0000313" key="1">
    <source>
        <dbReference type="EMBL" id="NBG89526.1"/>
    </source>
</evidence>
<keyword evidence="2" id="KW-1185">Reference proteome</keyword>